<dbReference type="EMBL" id="CXPG01000013">
    <property type="protein sequence ID" value="CTQ32246.1"/>
    <property type="molecule type" value="Genomic_DNA"/>
</dbReference>
<organism evidence="2 3">
    <name type="scientific">Jannaschia rubra</name>
    <dbReference type="NCBI Taxonomy" id="282197"/>
    <lineage>
        <taxon>Bacteria</taxon>
        <taxon>Pseudomonadati</taxon>
        <taxon>Pseudomonadota</taxon>
        <taxon>Alphaproteobacteria</taxon>
        <taxon>Rhodobacterales</taxon>
        <taxon>Roseobacteraceae</taxon>
        <taxon>Jannaschia</taxon>
    </lineage>
</organism>
<feature type="compositionally biased region" description="Basic and acidic residues" evidence="1">
    <location>
        <begin position="38"/>
        <end position="47"/>
    </location>
</feature>
<evidence type="ECO:0000313" key="2">
    <source>
        <dbReference type="EMBL" id="CTQ32246.1"/>
    </source>
</evidence>
<gene>
    <name evidence="2" type="ORF">JAN5088_01009</name>
</gene>
<proteinExistence type="predicted"/>
<dbReference type="AlphaFoldDB" id="A0A0M6XM73"/>
<reference evidence="2 3" key="1">
    <citation type="submission" date="2015-07" db="EMBL/GenBank/DDBJ databases">
        <authorList>
            <person name="Noorani M."/>
        </authorList>
    </citation>
    <scope>NUCLEOTIDE SEQUENCE [LARGE SCALE GENOMIC DNA]</scope>
    <source>
        <strain evidence="2 3">CECT 5088</strain>
    </source>
</reference>
<dbReference type="Proteomes" id="UP000048908">
    <property type="component" value="Unassembled WGS sequence"/>
</dbReference>
<keyword evidence="3" id="KW-1185">Reference proteome</keyword>
<protein>
    <submittedName>
        <fullName evidence="2">Uncharacterized protein</fullName>
    </submittedName>
</protein>
<accession>A0A0M6XM73</accession>
<evidence type="ECO:0000256" key="1">
    <source>
        <dbReference type="SAM" id="MobiDB-lite"/>
    </source>
</evidence>
<dbReference type="STRING" id="282197.SAMN04488517_105194"/>
<dbReference type="RefSeq" id="WP_158448469.1">
    <property type="nucleotide sequence ID" value="NZ_CANMUL010000003.1"/>
</dbReference>
<evidence type="ECO:0000313" key="3">
    <source>
        <dbReference type="Proteomes" id="UP000048908"/>
    </source>
</evidence>
<name>A0A0M6XM73_9RHOB</name>
<feature type="region of interest" description="Disordered" evidence="1">
    <location>
        <begin position="27"/>
        <end position="47"/>
    </location>
</feature>
<sequence length="47" mass="5268">MASKRGPIQKLVDKVADRLSDLLGALTPEPDVIPIPVRNDRPRRPEH</sequence>